<proteinExistence type="predicted"/>
<evidence type="ECO:0000313" key="2">
    <source>
        <dbReference type="EMBL" id="TQL61915.1"/>
    </source>
</evidence>
<evidence type="ECO:0000256" key="1">
    <source>
        <dbReference type="SAM" id="MobiDB-lite"/>
    </source>
</evidence>
<organism evidence="2 3">
    <name type="scientific">Oryzihumus leptocrescens</name>
    <dbReference type="NCBI Taxonomy" id="297536"/>
    <lineage>
        <taxon>Bacteria</taxon>
        <taxon>Bacillati</taxon>
        <taxon>Actinomycetota</taxon>
        <taxon>Actinomycetes</taxon>
        <taxon>Micrococcales</taxon>
        <taxon>Intrasporangiaceae</taxon>
        <taxon>Oryzihumus</taxon>
    </lineage>
</organism>
<dbReference type="Proteomes" id="UP000319514">
    <property type="component" value="Unassembled WGS sequence"/>
</dbReference>
<sequence length="74" mass="8082">MTKSIRANLAGADLWLDPFPNEAVCVPADLPEPAPNKKYPQFSVEIRTPRGPGVQGFSPDNPQKTRPRQPGRSA</sequence>
<keyword evidence="3" id="KW-1185">Reference proteome</keyword>
<accession>A0A542ZNK1</accession>
<gene>
    <name evidence="2" type="ORF">FB474_3339</name>
</gene>
<dbReference type="EMBL" id="VFOQ01000001">
    <property type="protein sequence ID" value="TQL61915.1"/>
    <property type="molecule type" value="Genomic_DNA"/>
</dbReference>
<feature type="region of interest" description="Disordered" evidence="1">
    <location>
        <begin position="33"/>
        <end position="74"/>
    </location>
</feature>
<reference evidence="2 3" key="1">
    <citation type="submission" date="2019-06" db="EMBL/GenBank/DDBJ databases">
        <title>Sequencing the genomes of 1000 actinobacteria strains.</title>
        <authorList>
            <person name="Klenk H.-P."/>
        </authorList>
    </citation>
    <scope>NUCLEOTIDE SEQUENCE [LARGE SCALE GENOMIC DNA]</scope>
    <source>
        <strain evidence="2 3">DSM 18082</strain>
    </source>
</reference>
<name>A0A542ZNK1_9MICO</name>
<protein>
    <submittedName>
        <fullName evidence="2">Uncharacterized protein</fullName>
    </submittedName>
</protein>
<evidence type="ECO:0000313" key="3">
    <source>
        <dbReference type="Proteomes" id="UP000319514"/>
    </source>
</evidence>
<dbReference type="AlphaFoldDB" id="A0A542ZNK1"/>
<feature type="compositionally biased region" description="Basic residues" evidence="1">
    <location>
        <begin position="65"/>
        <end position="74"/>
    </location>
</feature>
<comment type="caution">
    <text evidence="2">The sequence shown here is derived from an EMBL/GenBank/DDBJ whole genome shotgun (WGS) entry which is preliminary data.</text>
</comment>